<dbReference type="InterPro" id="IPR004681">
    <property type="entry name" value="TRAP_DctM"/>
</dbReference>
<organism evidence="9 10">
    <name type="scientific">Pontibacterium sinense</name>
    <dbReference type="NCBI Taxonomy" id="2781979"/>
    <lineage>
        <taxon>Bacteria</taxon>
        <taxon>Pseudomonadati</taxon>
        <taxon>Pseudomonadota</taxon>
        <taxon>Gammaproteobacteria</taxon>
        <taxon>Oceanospirillales</taxon>
        <taxon>Oceanospirillaceae</taxon>
        <taxon>Pontibacterium</taxon>
    </lineage>
</organism>
<dbReference type="GO" id="GO:0005886">
    <property type="term" value="C:plasma membrane"/>
    <property type="evidence" value="ECO:0007669"/>
    <property type="project" value="UniProtKB-SubCell"/>
</dbReference>
<feature type="transmembrane region" description="Helical" evidence="7">
    <location>
        <begin position="276"/>
        <end position="298"/>
    </location>
</feature>
<feature type="transmembrane region" description="Helical" evidence="7">
    <location>
        <begin position="221"/>
        <end position="239"/>
    </location>
</feature>
<dbReference type="PANTHER" id="PTHR33362">
    <property type="entry name" value="SIALIC ACID TRAP TRANSPORTER PERMEASE PROTEIN SIAT-RELATED"/>
    <property type="match status" value="1"/>
</dbReference>
<feature type="transmembrane region" description="Helical" evidence="7">
    <location>
        <begin position="167"/>
        <end position="188"/>
    </location>
</feature>
<evidence type="ECO:0000259" key="8">
    <source>
        <dbReference type="Pfam" id="PF06808"/>
    </source>
</evidence>
<comment type="similarity">
    <text evidence="7">Belongs to the TRAP transporter large permease family.</text>
</comment>
<evidence type="ECO:0000313" key="9">
    <source>
        <dbReference type="EMBL" id="MBE9397466.1"/>
    </source>
</evidence>
<feature type="transmembrane region" description="Helical" evidence="7">
    <location>
        <begin position="135"/>
        <end position="161"/>
    </location>
</feature>
<reference evidence="9" key="1">
    <citation type="submission" date="2020-10" db="EMBL/GenBank/DDBJ databases">
        <title>Bacterium isolated from coastal waters sediment.</title>
        <authorList>
            <person name="Chen R.-J."/>
            <person name="Lu D.-C."/>
            <person name="Zhu K.-L."/>
            <person name="Du Z.-J."/>
        </authorList>
    </citation>
    <scope>NUCLEOTIDE SEQUENCE</scope>
    <source>
        <strain evidence="9">N1Y112</strain>
    </source>
</reference>
<feature type="transmembrane region" description="Helical" evidence="7">
    <location>
        <begin position="245"/>
        <end position="264"/>
    </location>
</feature>
<dbReference type="NCBIfam" id="TIGR00786">
    <property type="entry name" value="dctM"/>
    <property type="match status" value="1"/>
</dbReference>
<keyword evidence="5 7" id="KW-1133">Transmembrane helix</keyword>
<name>A0A8J7K6U2_9GAMM</name>
<sequence length="434" mass="45757">MTTLALIMLLIVILLLVGMPVAYVFGVGAIGFALFTGKSMSYLIPHAFWQLGSFTLLSLPLFIIAGALMGASGISDRLVQFVNAFVGPIRGGLGSVTIVTCALFGAIAGSGASAIAAIGSIMIPKMVDQGYPRGYASALVGCSSVLALLIPPSIPMIIFALTGGLSVAAAFLSTIIPGIVIALIYCLINYIYLRKSDNVQVEEKISLPERSRVIAKASKEASWAILMPVIMLGGIYGGIFTPTEAAAVALAYTLPVGFLIYRGLNLQTAMTAIIRGAVSTGSIIAMIFFLFVMSRVMIMEQVPQQLSDFLISLSDNKIVILLLINLLLILIGMLVDDVSGSILASIILLPVAMDLGVHPIHFAAIVGTNLGLGNITPPCAPLLYMAGSVGNAQFNEYLKPTLRFICLGHLPVVLAVTFIPDLALFLPRLLMGIE</sequence>
<keyword evidence="2" id="KW-1003">Cell membrane</keyword>
<accession>A0A8J7K6U2</accession>
<keyword evidence="7" id="KW-0813">Transport</keyword>
<evidence type="ECO:0000256" key="2">
    <source>
        <dbReference type="ARBA" id="ARBA00022475"/>
    </source>
</evidence>
<dbReference type="InterPro" id="IPR010656">
    <property type="entry name" value="DctM"/>
</dbReference>
<comment type="subunit">
    <text evidence="7">The complex comprises the extracytoplasmic solute receptor protein and the two transmembrane proteins.</text>
</comment>
<keyword evidence="4 7" id="KW-0812">Transmembrane</keyword>
<comment type="subcellular location">
    <subcellularLocation>
        <location evidence="1 7">Cell inner membrane</location>
        <topology evidence="1 7">Multi-pass membrane protein</topology>
    </subcellularLocation>
</comment>
<feature type="transmembrane region" description="Helical" evidence="7">
    <location>
        <begin position="47"/>
        <end position="74"/>
    </location>
</feature>
<evidence type="ECO:0000256" key="1">
    <source>
        <dbReference type="ARBA" id="ARBA00004429"/>
    </source>
</evidence>
<feature type="transmembrane region" description="Helical" evidence="7">
    <location>
        <begin position="6"/>
        <end position="35"/>
    </location>
</feature>
<keyword evidence="3 7" id="KW-0997">Cell inner membrane</keyword>
<feature type="transmembrane region" description="Helical" evidence="7">
    <location>
        <begin position="94"/>
        <end position="123"/>
    </location>
</feature>
<dbReference type="AlphaFoldDB" id="A0A8J7K6U2"/>
<feature type="transmembrane region" description="Helical" evidence="7">
    <location>
        <begin position="402"/>
        <end position="426"/>
    </location>
</feature>
<evidence type="ECO:0000256" key="4">
    <source>
        <dbReference type="ARBA" id="ARBA00022692"/>
    </source>
</evidence>
<dbReference type="PANTHER" id="PTHR33362:SF2">
    <property type="entry name" value="TRAP TRANSPORTER LARGE PERMEASE PROTEIN"/>
    <property type="match status" value="1"/>
</dbReference>
<dbReference type="Pfam" id="PF06808">
    <property type="entry name" value="DctM"/>
    <property type="match status" value="1"/>
</dbReference>
<comment type="caution">
    <text evidence="9">The sequence shown here is derived from an EMBL/GenBank/DDBJ whole genome shotgun (WGS) entry which is preliminary data.</text>
</comment>
<feature type="transmembrane region" description="Helical" evidence="7">
    <location>
        <begin position="318"/>
        <end position="335"/>
    </location>
</feature>
<dbReference type="Proteomes" id="UP000640333">
    <property type="component" value="Unassembled WGS sequence"/>
</dbReference>
<protein>
    <recommendedName>
        <fullName evidence="7">TRAP transporter large permease protein</fullName>
    </recommendedName>
</protein>
<feature type="transmembrane region" description="Helical" evidence="7">
    <location>
        <begin position="342"/>
        <end position="366"/>
    </location>
</feature>
<keyword evidence="10" id="KW-1185">Reference proteome</keyword>
<gene>
    <name evidence="9" type="ORF">IOQ59_09365</name>
</gene>
<dbReference type="EMBL" id="JADEYS010000008">
    <property type="protein sequence ID" value="MBE9397466.1"/>
    <property type="molecule type" value="Genomic_DNA"/>
</dbReference>
<feature type="domain" description="TRAP C4-dicarboxylate transport system permease DctM subunit" evidence="8">
    <location>
        <begin position="10"/>
        <end position="420"/>
    </location>
</feature>
<keyword evidence="6 7" id="KW-0472">Membrane</keyword>
<proteinExistence type="inferred from homology"/>
<dbReference type="PIRSF" id="PIRSF006066">
    <property type="entry name" value="HI0050"/>
    <property type="match status" value="1"/>
</dbReference>
<dbReference type="RefSeq" id="WP_193953023.1">
    <property type="nucleotide sequence ID" value="NZ_JADEYS010000008.1"/>
</dbReference>
<comment type="function">
    <text evidence="7">Part of the tripartite ATP-independent periplasmic (TRAP) transport system.</text>
</comment>
<evidence type="ECO:0000313" key="10">
    <source>
        <dbReference type="Proteomes" id="UP000640333"/>
    </source>
</evidence>
<evidence type="ECO:0000256" key="3">
    <source>
        <dbReference type="ARBA" id="ARBA00022519"/>
    </source>
</evidence>
<evidence type="ECO:0000256" key="6">
    <source>
        <dbReference type="ARBA" id="ARBA00023136"/>
    </source>
</evidence>
<dbReference type="GO" id="GO:0022857">
    <property type="term" value="F:transmembrane transporter activity"/>
    <property type="evidence" value="ECO:0007669"/>
    <property type="project" value="UniProtKB-UniRule"/>
</dbReference>
<evidence type="ECO:0000256" key="7">
    <source>
        <dbReference type="RuleBase" id="RU369079"/>
    </source>
</evidence>
<evidence type="ECO:0000256" key="5">
    <source>
        <dbReference type="ARBA" id="ARBA00022989"/>
    </source>
</evidence>